<dbReference type="Pfam" id="PF15404">
    <property type="entry name" value="PH_4"/>
    <property type="match status" value="1"/>
</dbReference>
<feature type="compositionally biased region" description="Basic residues" evidence="1">
    <location>
        <begin position="283"/>
        <end position="303"/>
    </location>
</feature>
<dbReference type="Pfam" id="PF23207">
    <property type="entry name" value="PH_SPO71"/>
    <property type="match status" value="1"/>
</dbReference>
<feature type="compositionally biased region" description="Basic and acidic residues" evidence="1">
    <location>
        <begin position="101"/>
        <end position="118"/>
    </location>
</feature>
<dbReference type="AlphaFoldDB" id="A0A370C0H4"/>
<feature type="domain" description="PH" evidence="2">
    <location>
        <begin position="885"/>
        <end position="1056"/>
    </location>
</feature>
<dbReference type="InterPro" id="IPR057379">
    <property type="entry name" value="PH_SPO71"/>
</dbReference>
<feature type="compositionally biased region" description="Basic and acidic residues" evidence="1">
    <location>
        <begin position="163"/>
        <end position="179"/>
    </location>
</feature>
<dbReference type="PANTHER" id="PTHR28076:SF1">
    <property type="entry name" value="PROSPORE MEMBRANE ADAPTER PROTEIN SPO71"/>
    <property type="match status" value="1"/>
</dbReference>
<dbReference type="SMART" id="SM01316">
    <property type="entry name" value="Spo7_2_N"/>
    <property type="match status" value="1"/>
</dbReference>
<feature type="compositionally biased region" description="Polar residues" evidence="1">
    <location>
        <begin position="260"/>
        <end position="274"/>
    </location>
</feature>
<evidence type="ECO:0000313" key="4">
    <source>
        <dbReference type="Proteomes" id="UP000253845"/>
    </source>
</evidence>
<protein>
    <recommendedName>
        <fullName evidence="2">PH domain-containing protein</fullName>
    </recommendedName>
</protein>
<feature type="domain" description="PH" evidence="2">
    <location>
        <begin position="615"/>
        <end position="822"/>
    </location>
</feature>
<sequence>MTNNMATDPHVSFHLDQCQGLDPESHTAQKLHHASPHHIHMTNRRFFIGPIPQGWLQNHRKSWWRTRMKFSKYSSKTVSFSADPVIAHYSEEPETDSEDSTPEHEPTTDTTEDERTDREQEEESSDLDARPRKSLRSVPYTLEEDHDISCVTTDSEAVVSDSGDNKRERDLASSMRRQDGSSAYYTAREQEPIDGGQASSRPGTTDPDQTGEGPSEQTLSTPSQNGASQSSPMVPASDYGSTTALLRPDSRSKGKGRLSAPSSTNLEQQEPQVETSEEEPLRNGHRRRSKRDHLHQLSKKAAKHNLDDNLLDKQQRILARVSRTHAKLSRTWPYRRKMKEGEVIKAEKMVVRLEETVQEKLPDDYSENDSLKMETRVVDQWREYLVACRLASDEDAPFCLQMYKTRVIPEVQKTGTRVAPHYQIPLGRKKMNVNLYSHLDKAIVLWGPCKRGTKIYIIRPKSSAHAVEWFTFLSQIMGKRRPSSLPIHVPDLGVSLVFNNPFEQLEAALDSKRKGTGILSRTVAQEESPATAIVRGCLKMLENRPEWAEVLQQWSKTEIMGLAWKRYDRLEWILGANEEKMYGSLAMHTSHELELRPRQHYHTYTKHDGEREDEPQPVEGFLVRLTSQRGVHQRMNRMFFKRLYFFTQDQYLFFCRPSRSLPPAPPRLCRDGAEMPSTQQILDASPISYDVDPYPLQDGDIAWLRSGNRDHIRTHDEEAFVQRQRNIHNIEHADGFIDLGRVQEVRHVQRDSCPADPNIESGPDVAFNPEARDTRRDDGATQQFNDDRTFEMLLDNNLVVRFQAYNDVTKKEWMRRLEALVKYWKGRIATDAAELKALRQRNLELLGIDEELESIMGQFAKKWEVKKAEASPLLHNICVLSDCRTIKISGHLYRKPRRHSTFKRTHVVLTAGKLLIFRSSLRKRNGVEVPHIHQNLETSIDLQDCYIYSGLMAESDLLYANQTFDSNHPGHHALPRVYLSSDAYTSSDEDAAITFVIWQPLKKNLFRAREHGVKGQTKQKIKQVSTLGVHGRTIVFKARSRVEKDRWVLSIASEINRLQEDQPEDVRIVT</sequence>
<dbReference type="VEuPathDB" id="FungiDB:M747DRAFT_371558"/>
<dbReference type="PANTHER" id="PTHR28076">
    <property type="entry name" value="SPORULATION-SPECIFIC PROTEIN 71"/>
    <property type="match status" value="1"/>
</dbReference>
<dbReference type="Proteomes" id="UP000253845">
    <property type="component" value="Unassembled WGS sequence"/>
</dbReference>
<dbReference type="GO" id="GO:1902657">
    <property type="term" value="P:protein localization to prospore membrane"/>
    <property type="evidence" value="ECO:0007669"/>
    <property type="project" value="InterPro"/>
</dbReference>
<evidence type="ECO:0000313" key="3">
    <source>
        <dbReference type="EMBL" id="RDH18881.1"/>
    </source>
</evidence>
<reference evidence="3 4" key="1">
    <citation type="submission" date="2018-07" db="EMBL/GenBank/DDBJ databases">
        <title>Section-level genome sequencing of Aspergillus section Nigri to investigate inter- and intra-species variation.</title>
        <authorList>
            <consortium name="DOE Joint Genome Institute"/>
            <person name="Vesth T.C."/>
            <person name="Nybo J.L."/>
            <person name="Theobald S."/>
            <person name="Frisvad J.C."/>
            <person name="Larsen T.O."/>
            <person name="Nielsen K.F."/>
            <person name="Hoof J.B."/>
            <person name="Brandl J."/>
            <person name="Salamov A."/>
            <person name="Riley R."/>
            <person name="Gladden J.M."/>
            <person name="Phatale P."/>
            <person name="Nielsen M.T."/>
            <person name="Lyhne E.K."/>
            <person name="Kogle M.E."/>
            <person name="Strasser K."/>
            <person name="McDonnell E."/>
            <person name="Barry K."/>
            <person name="Clum A."/>
            <person name="Chen C."/>
            <person name="Nolan M."/>
            <person name="Sandor L."/>
            <person name="Kuo A."/>
            <person name="Lipzen A."/>
            <person name="Hainaut M."/>
            <person name="Drula E."/>
            <person name="Tsang A."/>
            <person name="Magnuson J.K."/>
            <person name="Henrissat B."/>
            <person name="Wiebenga A."/>
            <person name="Simmons B.A."/>
            <person name="Makela M.R."/>
            <person name="De vries R.P."/>
            <person name="Grigoriev I.V."/>
            <person name="Mortensen U.H."/>
            <person name="Baker S.E."/>
            <person name="Andersen M.R."/>
        </authorList>
    </citation>
    <scope>NUCLEOTIDE SEQUENCE [LARGE SCALE GENOMIC DNA]</scope>
    <source>
        <strain evidence="3 4">ATCC 13496</strain>
    </source>
</reference>
<feature type="region of interest" description="Disordered" evidence="1">
    <location>
        <begin position="91"/>
        <end position="308"/>
    </location>
</feature>
<feature type="compositionally biased region" description="Polar residues" evidence="1">
    <location>
        <begin position="215"/>
        <end position="232"/>
    </location>
</feature>
<dbReference type="InterPro" id="IPR011993">
    <property type="entry name" value="PH-like_dom_sf"/>
</dbReference>
<organism evidence="3 4">
    <name type="scientific">Aspergillus niger ATCC 13496</name>
    <dbReference type="NCBI Taxonomy" id="1353008"/>
    <lineage>
        <taxon>Eukaryota</taxon>
        <taxon>Fungi</taxon>
        <taxon>Dikarya</taxon>
        <taxon>Ascomycota</taxon>
        <taxon>Pezizomycotina</taxon>
        <taxon>Eurotiomycetes</taxon>
        <taxon>Eurotiomycetidae</taxon>
        <taxon>Eurotiales</taxon>
        <taxon>Aspergillaceae</taxon>
        <taxon>Aspergillus</taxon>
        <taxon>Aspergillus subgen. Circumdati</taxon>
    </lineage>
</organism>
<accession>A0A370C0H4</accession>
<dbReference type="PROSITE" id="PS50003">
    <property type="entry name" value="PH_DOMAIN"/>
    <property type="match status" value="2"/>
</dbReference>
<feature type="compositionally biased region" description="Polar residues" evidence="1">
    <location>
        <begin position="197"/>
        <end position="208"/>
    </location>
</feature>
<name>A0A370C0H4_ASPNG</name>
<dbReference type="InterPro" id="IPR039486">
    <property type="entry name" value="Mug56/Spo71_PH"/>
</dbReference>
<proteinExistence type="predicted"/>
<dbReference type="GO" id="GO:0005628">
    <property type="term" value="C:prospore membrane"/>
    <property type="evidence" value="ECO:0007669"/>
    <property type="project" value="TreeGrafter"/>
</dbReference>
<evidence type="ECO:0000256" key="1">
    <source>
        <dbReference type="SAM" id="MobiDB-lite"/>
    </source>
</evidence>
<dbReference type="EMBL" id="KZ851921">
    <property type="protein sequence ID" value="RDH18881.1"/>
    <property type="molecule type" value="Genomic_DNA"/>
</dbReference>
<evidence type="ECO:0000259" key="2">
    <source>
        <dbReference type="PROSITE" id="PS50003"/>
    </source>
</evidence>
<dbReference type="InterPro" id="IPR040345">
    <property type="entry name" value="Mug56/Spo71"/>
</dbReference>
<dbReference type="Pfam" id="PF15407">
    <property type="entry name" value="Spo7_2_N"/>
    <property type="match status" value="1"/>
</dbReference>
<dbReference type="Gene3D" id="2.30.29.30">
    <property type="entry name" value="Pleckstrin-homology domain (PH domain)/Phosphotyrosine-binding domain (PTB)"/>
    <property type="match status" value="1"/>
</dbReference>
<dbReference type="SMART" id="SM00233">
    <property type="entry name" value="PH"/>
    <property type="match status" value="3"/>
</dbReference>
<dbReference type="InterPro" id="IPR001849">
    <property type="entry name" value="PH_domain"/>
</dbReference>
<dbReference type="InterPro" id="IPR029217">
    <property type="entry name" value="Spo7_2_N"/>
</dbReference>
<dbReference type="SUPFAM" id="SSF50729">
    <property type="entry name" value="PH domain-like"/>
    <property type="match status" value="1"/>
</dbReference>
<gene>
    <name evidence="3" type="ORF">M747DRAFT_371558</name>
</gene>